<comment type="catalytic activity">
    <reaction evidence="21">
        <text>(6R)-5,10-methylenetetrahydrofolyl-(gamma-L-Glu)(n) + L-glutamate + ATP = (6R)-5,10-methylenetetrahydrofolyl-(gamma-L-Glu)(n+1) + ADP + phosphate + H(+)</text>
        <dbReference type="Rhea" id="RHEA:51912"/>
        <dbReference type="Rhea" id="RHEA-COMP:13257"/>
        <dbReference type="Rhea" id="RHEA-COMP:13258"/>
        <dbReference type="ChEBI" id="CHEBI:15378"/>
        <dbReference type="ChEBI" id="CHEBI:29985"/>
        <dbReference type="ChEBI" id="CHEBI:30616"/>
        <dbReference type="ChEBI" id="CHEBI:43474"/>
        <dbReference type="ChEBI" id="CHEBI:136572"/>
        <dbReference type="ChEBI" id="CHEBI:456216"/>
        <dbReference type="EC" id="6.3.2.17"/>
    </reaction>
</comment>
<evidence type="ECO:0000256" key="7">
    <source>
        <dbReference type="ARBA" id="ARBA00013023"/>
    </source>
</evidence>
<comment type="subunit">
    <text evidence="6">Monomer.</text>
</comment>
<comment type="cofactor">
    <cofactor evidence="1">
        <name>Mg(2+)</name>
        <dbReference type="ChEBI" id="CHEBI:18420"/>
    </cofactor>
</comment>
<dbReference type="GO" id="GO:0005524">
    <property type="term" value="F:ATP binding"/>
    <property type="evidence" value="ECO:0007669"/>
    <property type="project" value="UniProtKB-KW"/>
</dbReference>
<evidence type="ECO:0000256" key="13">
    <source>
        <dbReference type="ARBA" id="ARBA00022840"/>
    </source>
</evidence>
<dbReference type="RefSeq" id="WP_126819260.1">
    <property type="nucleotide sequence ID" value="NZ_PIPS01000001.1"/>
</dbReference>
<dbReference type="PANTHER" id="PTHR11136:SF0">
    <property type="entry name" value="DIHYDROFOLATE SYNTHETASE-RELATED"/>
    <property type="match status" value="1"/>
</dbReference>
<dbReference type="SUPFAM" id="SSF53244">
    <property type="entry name" value="MurD-like peptide ligases, peptide-binding domain"/>
    <property type="match status" value="1"/>
</dbReference>
<evidence type="ECO:0000256" key="11">
    <source>
        <dbReference type="ARBA" id="ARBA00022723"/>
    </source>
</evidence>
<evidence type="ECO:0000256" key="2">
    <source>
        <dbReference type="ARBA" id="ARBA00002714"/>
    </source>
</evidence>
<dbReference type="NCBIfam" id="NF008101">
    <property type="entry name" value="PRK10846.1"/>
    <property type="match status" value="1"/>
</dbReference>
<evidence type="ECO:0000259" key="25">
    <source>
        <dbReference type="Pfam" id="PF08245"/>
    </source>
</evidence>
<evidence type="ECO:0000256" key="21">
    <source>
        <dbReference type="ARBA" id="ARBA00049035"/>
    </source>
</evidence>
<keyword evidence="15" id="KW-0289">Folate biosynthesis</keyword>
<comment type="similarity">
    <text evidence="5 23">Belongs to the folylpolyglutamate synthase family.</text>
</comment>
<name>A0AA94EFM1_9GAMM</name>
<dbReference type="InterPro" id="IPR018109">
    <property type="entry name" value="Folylpolyglutamate_synth_CS"/>
</dbReference>
<keyword evidence="27" id="KW-1185">Reference proteome</keyword>
<dbReference type="EC" id="6.3.2.17" evidence="8"/>
<dbReference type="GO" id="GO:0005737">
    <property type="term" value="C:cytoplasm"/>
    <property type="evidence" value="ECO:0007669"/>
    <property type="project" value="TreeGrafter"/>
</dbReference>
<dbReference type="Gene3D" id="3.90.190.20">
    <property type="entry name" value="Mur ligase, C-terminal domain"/>
    <property type="match status" value="1"/>
</dbReference>
<comment type="pathway">
    <text evidence="3">Cofactor biosynthesis; tetrahydrofolate biosynthesis; 7,8-dihydrofolate from 2-amino-4-hydroxy-6-hydroxymethyl-7,8-dihydropteridine diphosphate and 4-aminobenzoate: step 2/2.</text>
</comment>
<reference evidence="27" key="1">
    <citation type="journal article" date="2018" name="Front. Microbiol.">
        <title>Genome-Based Analysis Reveals the Taxonomy and Diversity of the Family Idiomarinaceae.</title>
        <authorList>
            <person name="Liu Y."/>
            <person name="Lai Q."/>
            <person name="Shao Z."/>
        </authorList>
    </citation>
    <scope>NUCLEOTIDE SEQUENCE [LARGE SCALE GENOMIC DNA]</scope>
    <source>
        <strain evidence="27">SN-14</strain>
    </source>
</reference>
<evidence type="ECO:0000256" key="3">
    <source>
        <dbReference type="ARBA" id="ARBA00004799"/>
    </source>
</evidence>
<feature type="domain" description="Mur ligase central" evidence="25">
    <location>
        <begin position="61"/>
        <end position="200"/>
    </location>
</feature>
<dbReference type="Pfam" id="PF02875">
    <property type="entry name" value="Mur_ligase_C"/>
    <property type="match status" value="1"/>
</dbReference>
<dbReference type="NCBIfam" id="TIGR01499">
    <property type="entry name" value="folC"/>
    <property type="match status" value="1"/>
</dbReference>
<evidence type="ECO:0000256" key="18">
    <source>
        <dbReference type="ARBA" id="ARBA00032510"/>
    </source>
</evidence>
<comment type="pathway">
    <text evidence="4">Cofactor biosynthesis; tetrahydrofolylpolyglutamate biosynthesis.</text>
</comment>
<evidence type="ECO:0000256" key="9">
    <source>
        <dbReference type="ARBA" id="ARBA00019357"/>
    </source>
</evidence>
<gene>
    <name evidence="26" type="ORF">CWE23_02345</name>
</gene>
<comment type="catalytic activity">
    <reaction evidence="19">
        <text>(6S)-5,6,7,8-tetrahydrofolyl-(gamma-L-Glu)(n) + L-glutamate + ATP = (6S)-5,6,7,8-tetrahydrofolyl-(gamma-L-Glu)(n+1) + ADP + phosphate + H(+)</text>
        <dbReference type="Rhea" id="RHEA:10580"/>
        <dbReference type="Rhea" id="RHEA-COMP:14738"/>
        <dbReference type="Rhea" id="RHEA-COMP:14740"/>
        <dbReference type="ChEBI" id="CHEBI:15378"/>
        <dbReference type="ChEBI" id="CHEBI:29985"/>
        <dbReference type="ChEBI" id="CHEBI:30616"/>
        <dbReference type="ChEBI" id="CHEBI:43474"/>
        <dbReference type="ChEBI" id="CHEBI:141005"/>
        <dbReference type="ChEBI" id="CHEBI:456216"/>
        <dbReference type="EC" id="6.3.2.17"/>
    </reaction>
</comment>
<dbReference type="InterPro" id="IPR001645">
    <property type="entry name" value="Folylpolyglutamate_synth"/>
</dbReference>
<comment type="function">
    <text evidence="2">Functions in two distinct reactions of the de novo folate biosynthetic pathway. Catalyzes the addition of a glutamate residue to dihydropteroate (7,8-dihydropteroate or H2Pte) to form dihydrofolate (7,8-dihydrofolate monoglutamate or H2Pte-Glu). Also catalyzes successive additions of L-glutamate to tetrahydrofolate or 10-formyltetrahydrofolate or 5,10-methylenetetrahydrofolate, leading to folylpolyglutamate derivatives.</text>
</comment>
<dbReference type="InterPro" id="IPR036565">
    <property type="entry name" value="Mur-like_cat_sf"/>
</dbReference>
<dbReference type="GO" id="GO:0008841">
    <property type="term" value="F:dihydrofolate synthase activity"/>
    <property type="evidence" value="ECO:0007669"/>
    <property type="project" value="UniProtKB-EC"/>
</dbReference>
<evidence type="ECO:0000256" key="22">
    <source>
        <dbReference type="ARBA" id="ARBA00049161"/>
    </source>
</evidence>
<keyword evidence="12 23" id="KW-0547">Nucleotide-binding</keyword>
<evidence type="ECO:0000256" key="17">
    <source>
        <dbReference type="ARBA" id="ARBA00030592"/>
    </source>
</evidence>
<dbReference type="GO" id="GO:0046872">
    <property type="term" value="F:metal ion binding"/>
    <property type="evidence" value="ECO:0007669"/>
    <property type="project" value="UniProtKB-KW"/>
</dbReference>
<evidence type="ECO:0000256" key="15">
    <source>
        <dbReference type="ARBA" id="ARBA00022909"/>
    </source>
</evidence>
<evidence type="ECO:0000313" key="26">
    <source>
        <dbReference type="EMBL" id="RUO44890.1"/>
    </source>
</evidence>
<evidence type="ECO:0000256" key="5">
    <source>
        <dbReference type="ARBA" id="ARBA00008276"/>
    </source>
</evidence>
<evidence type="ECO:0000256" key="6">
    <source>
        <dbReference type="ARBA" id="ARBA00011245"/>
    </source>
</evidence>
<comment type="catalytic activity">
    <reaction evidence="20">
        <text>10-formyltetrahydrofolyl-(gamma-L-Glu)(n) + L-glutamate + ATP = 10-formyltetrahydrofolyl-(gamma-L-Glu)(n+1) + ADP + phosphate + H(+)</text>
        <dbReference type="Rhea" id="RHEA:51904"/>
        <dbReference type="Rhea" id="RHEA-COMP:13088"/>
        <dbReference type="Rhea" id="RHEA-COMP:14300"/>
        <dbReference type="ChEBI" id="CHEBI:15378"/>
        <dbReference type="ChEBI" id="CHEBI:29985"/>
        <dbReference type="ChEBI" id="CHEBI:30616"/>
        <dbReference type="ChEBI" id="CHEBI:43474"/>
        <dbReference type="ChEBI" id="CHEBI:134413"/>
        <dbReference type="ChEBI" id="CHEBI:456216"/>
        <dbReference type="EC" id="6.3.2.17"/>
    </reaction>
</comment>
<dbReference type="FunFam" id="3.40.1190.10:FF:000004">
    <property type="entry name" value="Dihydrofolate synthase/folylpolyglutamate synthase"/>
    <property type="match status" value="1"/>
</dbReference>
<dbReference type="GO" id="GO:0004326">
    <property type="term" value="F:tetrahydrofolylpolyglutamate synthase activity"/>
    <property type="evidence" value="ECO:0007669"/>
    <property type="project" value="UniProtKB-EC"/>
</dbReference>
<comment type="catalytic activity">
    <reaction evidence="22">
        <text>7,8-dihydropteroate + L-glutamate + ATP = 7,8-dihydrofolate + ADP + phosphate + H(+)</text>
        <dbReference type="Rhea" id="RHEA:23584"/>
        <dbReference type="ChEBI" id="CHEBI:15378"/>
        <dbReference type="ChEBI" id="CHEBI:17839"/>
        <dbReference type="ChEBI" id="CHEBI:29985"/>
        <dbReference type="ChEBI" id="CHEBI:30616"/>
        <dbReference type="ChEBI" id="CHEBI:43474"/>
        <dbReference type="ChEBI" id="CHEBI:57451"/>
        <dbReference type="ChEBI" id="CHEBI:456216"/>
        <dbReference type="EC" id="6.3.2.12"/>
    </reaction>
</comment>
<evidence type="ECO:0000256" key="12">
    <source>
        <dbReference type="ARBA" id="ARBA00022741"/>
    </source>
</evidence>
<dbReference type="GO" id="GO:0046656">
    <property type="term" value="P:folic acid biosynthetic process"/>
    <property type="evidence" value="ECO:0007669"/>
    <property type="project" value="UniProtKB-KW"/>
</dbReference>
<keyword evidence="10 23" id="KW-0436">Ligase</keyword>
<evidence type="ECO:0000256" key="14">
    <source>
        <dbReference type="ARBA" id="ARBA00022842"/>
    </source>
</evidence>
<evidence type="ECO:0000259" key="24">
    <source>
        <dbReference type="Pfam" id="PF02875"/>
    </source>
</evidence>
<dbReference type="Gene3D" id="3.40.1190.10">
    <property type="entry name" value="Mur-like, catalytic domain"/>
    <property type="match status" value="1"/>
</dbReference>
<evidence type="ECO:0000256" key="16">
    <source>
        <dbReference type="ARBA" id="ARBA00030048"/>
    </source>
</evidence>
<dbReference type="InterPro" id="IPR013221">
    <property type="entry name" value="Mur_ligase_cen"/>
</dbReference>
<dbReference type="InterPro" id="IPR036615">
    <property type="entry name" value="Mur_ligase_C_dom_sf"/>
</dbReference>
<dbReference type="AlphaFoldDB" id="A0AA94EFM1"/>
<dbReference type="Pfam" id="PF08245">
    <property type="entry name" value="Mur_ligase_M"/>
    <property type="match status" value="1"/>
</dbReference>
<evidence type="ECO:0000256" key="10">
    <source>
        <dbReference type="ARBA" id="ARBA00022598"/>
    </source>
</evidence>
<dbReference type="Proteomes" id="UP000286680">
    <property type="component" value="Unassembled WGS sequence"/>
</dbReference>
<proteinExistence type="inferred from homology"/>
<evidence type="ECO:0000256" key="8">
    <source>
        <dbReference type="ARBA" id="ARBA00013025"/>
    </source>
</evidence>
<evidence type="ECO:0000256" key="20">
    <source>
        <dbReference type="ARBA" id="ARBA00047808"/>
    </source>
</evidence>
<evidence type="ECO:0000256" key="23">
    <source>
        <dbReference type="PIRNR" id="PIRNR001563"/>
    </source>
</evidence>
<evidence type="ECO:0000256" key="19">
    <source>
        <dbReference type="ARBA" id="ARBA00047493"/>
    </source>
</evidence>
<comment type="caution">
    <text evidence="26">The sequence shown here is derived from an EMBL/GenBank/DDBJ whole genome shotgun (WGS) entry which is preliminary data.</text>
</comment>
<organism evidence="26 27">
    <name type="scientific">Idiomarina aquatica</name>
    <dbReference type="NCBI Taxonomy" id="1327752"/>
    <lineage>
        <taxon>Bacteria</taxon>
        <taxon>Pseudomonadati</taxon>
        <taxon>Pseudomonadota</taxon>
        <taxon>Gammaproteobacteria</taxon>
        <taxon>Alteromonadales</taxon>
        <taxon>Idiomarinaceae</taxon>
        <taxon>Idiomarina</taxon>
    </lineage>
</organism>
<dbReference type="SUPFAM" id="SSF53623">
    <property type="entry name" value="MurD-like peptide ligases, catalytic domain"/>
    <property type="match status" value="1"/>
</dbReference>
<dbReference type="PROSITE" id="PS01011">
    <property type="entry name" value="FOLYLPOLYGLU_SYNT_1"/>
    <property type="match status" value="1"/>
</dbReference>
<dbReference type="EMBL" id="PIPS01000001">
    <property type="protein sequence ID" value="RUO44890.1"/>
    <property type="molecule type" value="Genomic_DNA"/>
</dbReference>
<evidence type="ECO:0000256" key="4">
    <source>
        <dbReference type="ARBA" id="ARBA00005150"/>
    </source>
</evidence>
<keyword evidence="11" id="KW-0479">Metal-binding</keyword>
<accession>A0AA94EFM1</accession>
<keyword evidence="13 23" id="KW-0067">ATP-binding</keyword>
<evidence type="ECO:0000256" key="1">
    <source>
        <dbReference type="ARBA" id="ARBA00001946"/>
    </source>
</evidence>
<dbReference type="PIRSF" id="PIRSF001563">
    <property type="entry name" value="Folylpolyglu_synth"/>
    <property type="match status" value="1"/>
</dbReference>
<dbReference type="PANTHER" id="PTHR11136">
    <property type="entry name" value="FOLYLPOLYGLUTAMATE SYNTHASE-RELATED"/>
    <property type="match status" value="1"/>
</dbReference>
<dbReference type="InterPro" id="IPR004101">
    <property type="entry name" value="Mur_ligase_C"/>
</dbReference>
<sequence>MSPGKTITAPGKDSALSDWLNYLEHLHSTEIDLGLTRVAQVYQRLSPSSSAAKPARYVITVAGTNGKGSTVSYLEHILRDAGYRVGVYTSPHLVDYRERVTIDGDMLSEQQHVQAFTAIEAARGDTSLTYFEFGTLAAFWLMQQQALDVAILEVGLGGRLDAVNVVDPDVAVVTSIGIDHIQFLGDNREQIGREKAGIARAGKALICGDKRPPKSIKTVAEEVGAKLRQSGTHFGYSEADGCWHYRGIESNLLQLPLPQLPLMNAATAIAALESLPLAVSADAIRSGLQRAQLMGRMQQLSYGGCDVLLDVAHNAHAAEYLLQVLNKRYKQRPIVAVVGMLKDKDHNAVFAQLQGRIQRWYLGTLSEPRGNQAQVLAQAPSLQESQAEVQCFDQVEQAFEQAIVDAAASANEKPLVFVFGSFYTVGRINQRIRS</sequence>
<feature type="domain" description="Mur ligase C-terminal" evidence="24">
    <location>
        <begin position="295"/>
        <end position="421"/>
    </location>
</feature>
<dbReference type="EC" id="6.3.2.12" evidence="7"/>
<protein>
    <recommendedName>
        <fullName evidence="9">Dihydrofolate synthase/folylpolyglutamate synthase</fullName>
        <ecNumber evidence="7">6.3.2.12</ecNumber>
        <ecNumber evidence="8">6.3.2.17</ecNumber>
    </recommendedName>
    <alternativeName>
        <fullName evidence="18">Folylpoly-gamma-glutamate synthetase-dihydrofolate synthetase</fullName>
    </alternativeName>
    <alternativeName>
        <fullName evidence="16">Folylpolyglutamate synthetase</fullName>
    </alternativeName>
    <alternativeName>
        <fullName evidence="17">Tetrahydrofolylpolyglutamate synthase</fullName>
    </alternativeName>
</protein>
<keyword evidence="14" id="KW-0460">Magnesium</keyword>
<evidence type="ECO:0000313" key="27">
    <source>
        <dbReference type="Proteomes" id="UP000286680"/>
    </source>
</evidence>